<comment type="caution">
    <text evidence="1">The sequence shown here is derived from an EMBL/GenBank/DDBJ whole genome shotgun (WGS) entry which is preliminary data.</text>
</comment>
<evidence type="ECO:0000313" key="2">
    <source>
        <dbReference type="Proteomes" id="UP000441333"/>
    </source>
</evidence>
<dbReference type="EMBL" id="WAAT01000045">
    <property type="protein sequence ID" value="KAB1067572.1"/>
    <property type="molecule type" value="Genomic_DNA"/>
</dbReference>
<sequence>MQDRKLDLEASKIAVLPSMAMYNKFLNWVSGEFELFLQDDNYGLKVYFPQGHLNIRLVQSHSTNIYFEIYVKSKNRPLGTRIHNQALDVLNQVYNVEKS</sequence>
<evidence type="ECO:0000313" key="1">
    <source>
        <dbReference type="EMBL" id="KAB1067572.1"/>
    </source>
</evidence>
<dbReference type="Proteomes" id="UP000441333">
    <property type="component" value="Unassembled WGS sequence"/>
</dbReference>
<proteinExistence type="predicted"/>
<organism evidence="1 2">
    <name type="scientific">Pseudotamlana haliotis</name>
    <dbReference type="NCBI Taxonomy" id="2614804"/>
    <lineage>
        <taxon>Bacteria</taxon>
        <taxon>Pseudomonadati</taxon>
        <taxon>Bacteroidota</taxon>
        <taxon>Flavobacteriia</taxon>
        <taxon>Flavobacteriales</taxon>
        <taxon>Flavobacteriaceae</taxon>
        <taxon>Pseudotamlana</taxon>
    </lineage>
</organism>
<keyword evidence="2" id="KW-1185">Reference proteome</keyword>
<reference evidence="1 2" key="1">
    <citation type="submission" date="2019-09" db="EMBL/GenBank/DDBJ databases">
        <authorList>
            <person name="Cao W.R."/>
        </authorList>
    </citation>
    <scope>NUCLEOTIDE SEQUENCE [LARGE SCALE GENOMIC DNA]</scope>
    <source>
        <strain evidence="1 2">B1N29</strain>
    </source>
</reference>
<accession>A0A6N6MHD7</accession>
<gene>
    <name evidence="1" type="ORF">F6U93_09800</name>
</gene>
<name>A0A6N6MHD7_9FLAO</name>
<dbReference type="RefSeq" id="WP_150939299.1">
    <property type="nucleotide sequence ID" value="NZ_WAAT01000045.1"/>
</dbReference>
<dbReference type="AlphaFoldDB" id="A0A6N6MHD7"/>
<protein>
    <submittedName>
        <fullName evidence="1">Uncharacterized protein</fullName>
    </submittedName>
</protein>